<gene>
    <name evidence="1" type="ORF">BVC71_01420</name>
</gene>
<name>A0A251X1L0_9RHOB</name>
<dbReference type="RefSeq" id="WP_086449852.1">
    <property type="nucleotide sequence ID" value="NZ_MSPP01000001.1"/>
</dbReference>
<reference evidence="1 2" key="1">
    <citation type="submission" date="2016-12" db="EMBL/GenBank/DDBJ databases">
        <title>The draft genome sequence of HSLHS2.</title>
        <authorList>
            <person name="Hu D."/>
            <person name="Wang L."/>
            <person name="Shao Z."/>
        </authorList>
    </citation>
    <scope>NUCLEOTIDE SEQUENCE [LARGE SCALE GENOMIC DNA]</scope>
    <source>
        <strain evidence="1">MCCC 1A06712</strain>
    </source>
</reference>
<accession>A0A251X1L0</accession>
<evidence type="ECO:0000313" key="2">
    <source>
        <dbReference type="Proteomes" id="UP000194664"/>
    </source>
</evidence>
<comment type="caution">
    <text evidence="1">The sequence shown here is derived from an EMBL/GenBank/DDBJ whole genome shotgun (WGS) entry which is preliminary data.</text>
</comment>
<proteinExistence type="predicted"/>
<organism evidence="1 2">
    <name type="scientific">Marivivens niveibacter</name>
    <dbReference type="NCBI Taxonomy" id="1930667"/>
    <lineage>
        <taxon>Bacteria</taxon>
        <taxon>Pseudomonadati</taxon>
        <taxon>Pseudomonadota</taxon>
        <taxon>Alphaproteobacteria</taxon>
        <taxon>Rhodobacterales</taxon>
        <taxon>Paracoccaceae</taxon>
        <taxon>Marivivens group</taxon>
        <taxon>Marivivens</taxon>
    </lineage>
</organism>
<evidence type="ECO:0000313" key="1">
    <source>
        <dbReference type="EMBL" id="OUD10204.1"/>
    </source>
</evidence>
<dbReference type="AlphaFoldDB" id="A0A251X1L0"/>
<evidence type="ECO:0008006" key="3">
    <source>
        <dbReference type="Google" id="ProtNLM"/>
    </source>
</evidence>
<sequence length="156" mass="16936">MDSNKIISFVGFIMVMVPFGMGLSGTLSGAPEIVVEEPEVAVTEPVAMGTPDYIAYPQMTVSIPQFDRKVAVGLSFMVDQGTPIAEGLWESIGNRDGRLDAVITQAIEEAGLQARDTQQLRRLIPTMVRHAVNLQVGTDEDPSPVREVLITSYAMQ</sequence>
<dbReference type="Proteomes" id="UP000194664">
    <property type="component" value="Unassembled WGS sequence"/>
</dbReference>
<dbReference type="EMBL" id="MSPP01000001">
    <property type="protein sequence ID" value="OUD10204.1"/>
    <property type="molecule type" value="Genomic_DNA"/>
</dbReference>
<keyword evidence="2" id="KW-1185">Reference proteome</keyword>
<protein>
    <recommendedName>
        <fullName evidence="3">Flagellar protein FliL</fullName>
    </recommendedName>
</protein>